<keyword evidence="3" id="KW-1185">Reference proteome</keyword>
<feature type="region of interest" description="Disordered" evidence="1">
    <location>
        <begin position="149"/>
        <end position="179"/>
    </location>
</feature>
<feature type="non-terminal residue" evidence="2">
    <location>
        <position position="179"/>
    </location>
</feature>
<dbReference type="AlphaFoldDB" id="A0AAV2Q643"/>
<evidence type="ECO:0000313" key="3">
    <source>
        <dbReference type="Proteomes" id="UP001497623"/>
    </source>
</evidence>
<dbReference type="Proteomes" id="UP001497623">
    <property type="component" value="Unassembled WGS sequence"/>
</dbReference>
<organism evidence="2 3">
    <name type="scientific">Meganyctiphanes norvegica</name>
    <name type="common">Northern krill</name>
    <name type="synonym">Thysanopoda norvegica</name>
    <dbReference type="NCBI Taxonomy" id="48144"/>
    <lineage>
        <taxon>Eukaryota</taxon>
        <taxon>Metazoa</taxon>
        <taxon>Ecdysozoa</taxon>
        <taxon>Arthropoda</taxon>
        <taxon>Crustacea</taxon>
        <taxon>Multicrustacea</taxon>
        <taxon>Malacostraca</taxon>
        <taxon>Eumalacostraca</taxon>
        <taxon>Eucarida</taxon>
        <taxon>Euphausiacea</taxon>
        <taxon>Euphausiidae</taxon>
        <taxon>Meganyctiphanes</taxon>
    </lineage>
</organism>
<evidence type="ECO:0000313" key="2">
    <source>
        <dbReference type="EMBL" id="CAL4068923.1"/>
    </source>
</evidence>
<feature type="non-terminal residue" evidence="2">
    <location>
        <position position="1"/>
    </location>
</feature>
<feature type="compositionally biased region" description="Low complexity" evidence="1">
    <location>
        <begin position="157"/>
        <end position="179"/>
    </location>
</feature>
<dbReference type="EMBL" id="CAXKWB010003313">
    <property type="protein sequence ID" value="CAL4068923.1"/>
    <property type="molecule type" value="Genomic_DNA"/>
</dbReference>
<comment type="caution">
    <text evidence="2">The sequence shown here is derived from an EMBL/GenBank/DDBJ whole genome shotgun (WGS) entry which is preliminary data.</text>
</comment>
<gene>
    <name evidence="2" type="ORF">MNOR_LOCUS7489</name>
</gene>
<accession>A0AAV2Q643</accession>
<protein>
    <submittedName>
        <fullName evidence="2">Uncharacterized protein</fullName>
    </submittedName>
</protein>
<reference evidence="2 3" key="1">
    <citation type="submission" date="2024-05" db="EMBL/GenBank/DDBJ databases">
        <authorList>
            <person name="Wallberg A."/>
        </authorList>
    </citation>
    <scope>NUCLEOTIDE SEQUENCE [LARGE SCALE GENOMIC DNA]</scope>
</reference>
<sequence>VPKENQHPRCRGVLECNWVRLVTVWPQYTPQVNLVATLTQPDNAITFTAIRAIPAEAELVAYLLTPNPAPSPIMGHASYPRSLGGTLHLPGHQGTREALVPNVDLLTGPSQLLVATTKLRKALKAIMEDEPLDLSQSLMANPLRTVLDSADERRSVSSESSVSSSSTHSDTSSLASYTE</sequence>
<name>A0AAV2Q643_MEGNR</name>
<evidence type="ECO:0000256" key="1">
    <source>
        <dbReference type="SAM" id="MobiDB-lite"/>
    </source>
</evidence>
<proteinExistence type="predicted"/>